<evidence type="ECO:0000256" key="1">
    <source>
        <dbReference type="SAM" id="SignalP"/>
    </source>
</evidence>
<organism evidence="2 3">
    <name type="scientific">Natronospira elongata</name>
    <dbReference type="NCBI Taxonomy" id="3110268"/>
    <lineage>
        <taxon>Bacteria</taxon>
        <taxon>Pseudomonadati</taxon>
        <taxon>Pseudomonadota</taxon>
        <taxon>Gammaproteobacteria</taxon>
        <taxon>Natronospirales</taxon>
        <taxon>Natronospiraceae</taxon>
        <taxon>Natronospira</taxon>
    </lineage>
</organism>
<feature type="chain" id="PRO_5043054314" evidence="1">
    <location>
        <begin position="26"/>
        <end position="368"/>
    </location>
</feature>
<keyword evidence="3" id="KW-1185">Reference proteome</keyword>
<dbReference type="RefSeq" id="WP_346053480.1">
    <property type="nucleotide sequence ID" value="NZ_JAYGII010000075.1"/>
</dbReference>
<proteinExistence type="predicted"/>
<dbReference type="EMBL" id="JAYGII010000075">
    <property type="protein sequence ID" value="MEA5446878.1"/>
    <property type="molecule type" value="Genomic_DNA"/>
</dbReference>
<evidence type="ECO:0000313" key="3">
    <source>
        <dbReference type="Proteomes" id="UP001302316"/>
    </source>
</evidence>
<accession>A0AAP6ML47</accession>
<name>A0AAP6ML47_9GAMM</name>
<protein>
    <submittedName>
        <fullName evidence="2">Uncharacterized protein</fullName>
    </submittedName>
</protein>
<comment type="caution">
    <text evidence="2">The sequence shown here is derived from an EMBL/GenBank/DDBJ whole genome shotgun (WGS) entry which is preliminary data.</text>
</comment>
<keyword evidence="1" id="KW-0732">Signal</keyword>
<dbReference type="Proteomes" id="UP001302316">
    <property type="component" value="Unassembled WGS sequence"/>
</dbReference>
<gene>
    <name evidence="2" type="ORF">VCB98_13705</name>
</gene>
<evidence type="ECO:0000313" key="2">
    <source>
        <dbReference type="EMBL" id="MEA5446878.1"/>
    </source>
</evidence>
<dbReference type="AlphaFoldDB" id="A0AAP6ML47"/>
<reference evidence="2 3" key="1">
    <citation type="submission" date="2023-12" db="EMBL/GenBank/DDBJ databases">
        <title>Whole-genome sequencing of halo(alkali)philic microorganisms from hypersaline lakes.</title>
        <authorList>
            <person name="Sorokin D.Y."/>
            <person name="Merkel A.Y."/>
            <person name="Messina E."/>
            <person name="Yakimov M."/>
        </authorList>
    </citation>
    <scope>NUCLEOTIDE SEQUENCE [LARGE SCALE GENOMIC DNA]</scope>
    <source>
        <strain evidence="2 3">AB-CW1</strain>
    </source>
</reference>
<feature type="signal peptide" evidence="1">
    <location>
        <begin position="1"/>
        <end position="25"/>
    </location>
</feature>
<sequence>MTVRMQTGRAWLAAVLLAASPMVAAASFESAQTHFCEACTYAERAAAHARQHYMPALYCQSKQGSEAVPASADEVEEAARCWSEPRYKKVILANPDSRQLFAVTLRWARKPGDGVRPVSEQLEIPAAWQSAYRGVLKEYSQYRAALAAIEEALASLVKANTPGAAHLASGSHEDLIPDGFESKLAPSIRTTDSEACPAGTVLDAVQSPVGRQLMEATKRVGEPILTDRIRRVTTVKRTHFGASVAGAHSELSMEKRIQAGPDHSIPTGVRIPFFTSENGTASIEDPDYLQIDFGFTWSLDLQALLQDQRYNLAESRILGQDGLLARNSTIEVDNECALDRLRRLAQSATFSHILDPVSGVRFAAPDSD</sequence>